<proteinExistence type="inferred from homology"/>
<evidence type="ECO:0000256" key="1">
    <source>
        <dbReference type="ARBA" id="ARBA00006763"/>
    </source>
</evidence>
<dbReference type="InterPro" id="IPR031100">
    <property type="entry name" value="LOG_fam"/>
</dbReference>
<dbReference type="RefSeq" id="WP_231334635.1">
    <property type="nucleotide sequence ID" value="NZ_CP059572.1"/>
</dbReference>
<comment type="catalytic activity">
    <reaction evidence="2">
        <text>9-ribosyl-trans-zeatin 5'-phosphate + H2O = trans-zeatin + D-ribose 5-phosphate</text>
        <dbReference type="Rhea" id="RHEA:48564"/>
        <dbReference type="ChEBI" id="CHEBI:15377"/>
        <dbReference type="ChEBI" id="CHEBI:16522"/>
        <dbReference type="ChEBI" id="CHEBI:78346"/>
        <dbReference type="ChEBI" id="CHEBI:87947"/>
        <dbReference type="EC" id="3.2.2.n1"/>
    </reaction>
</comment>
<dbReference type="PANTHER" id="PTHR31223:SF70">
    <property type="entry name" value="LOG FAMILY PROTEIN YJL055W"/>
    <property type="match status" value="1"/>
</dbReference>
<dbReference type="SUPFAM" id="SSF102405">
    <property type="entry name" value="MCP/YpsA-like"/>
    <property type="match status" value="1"/>
</dbReference>
<evidence type="ECO:0000256" key="2">
    <source>
        <dbReference type="RuleBase" id="RU363015"/>
    </source>
</evidence>
<accession>A0ABX8QS70</accession>
<dbReference type="Gene3D" id="3.40.50.450">
    <property type="match status" value="1"/>
</dbReference>
<evidence type="ECO:0000313" key="3">
    <source>
        <dbReference type="EMBL" id="QXJ21483.1"/>
    </source>
</evidence>
<sequence length="192" mass="20674">MLDEPRQPSRIGVFCGARPGVDRRYVDFATDFGAVLARRGAGLVYGAGGVGIMGAVAAAADAGGAAVTGVIPHRLHERERGTDARGRIFIVRSMHARKALMYRLSSGFAVLPGGFGTLDGLLEVATWNQLGLHRKPLVLANHNGFFDPLLEFFDHIVREGFLAPAERTRIQVADDPEDVLDRLTGETQSDPP</sequence>
<dbReference type="EMBL" id="CP059572">
    <property type="protein sequence ID" value="QXJ21483.1"/>
    <property type="molecule type" value="Genomic_DNA"/>
</dbReference>
<evidence type="ECO:0000313" key="4">
    <source>
        <dbReference type="Proteomes" id="UP001049518"/>
    </source>
</evidence>
<name>A0ABX8QS70_9ACTN</name>
<keyword evidence="4" id="KW-1185">Reference proteome</keyword>
<dbReference type="InterPro" id="IPR005269">
    <property type="entry name" value="LOG"/>
</dbReference>
<comment type="catalytic activity">
    <reaction evidence="2">
        <text>N(6)-(dimethylallyl)adenosine 5'-phosphate + H2O = N(6)-dimethylallyladenine + D-ribose 5-phosphate</text>
        <dbReference type="Rhea" id="RHEA:48560"/>
        <dbReference type="ChEBI" id="CHEBI:15377"/>
        <dbReference type="ChEBI" id="CHEBI:17660"/>
        <dbReference type="ChEBI" id="CHEBI:57526"/>
        <dbReference type="ChEBI" id="CHEBI:78346"/>
        <dbReference type="EC" id="3.2.2.n1"/>
    </reaction>
</comment>
<dbReference type="Proteomes" id="UP001049518">
    <property type="component" value="Chromosome"/>
</dbReference>
<reference evidence="3" key="1">
    <citation type="submission" date="2020-07" db="EMBL/GenBank/DDBJ databases">
        <authorList>
            <person name="Tarantini F.S."/>
            <person name="Hong K.W."/>
            <person name="Chan K.G."/>
        </authorList>
    </citation>
    <scope>NUCLEOTIDE SEQUENCE</scope>
    <source>
        <strain evidence="3">32-07</strain>
    </source>
</reference>
<keyword evidence="2" id="KW-0203">Cytokinin biosynthesis</keyword>
<dbReference type="NCBIfam" id="TIGR00730">
    <property type="entry name" value="Rossman fold protein, TIGR00730 family"/>
    <property type="match status" value="1"/>
</dbReference>
<protein>
    <recommendedName>
        <fullName evidence="2">Cytokinin riboside 5'-monophosphate phosphoribohydrolase</fullName>
        <ecNumber evidence="2">3.2.2.n1</ecNumber>
    </recommendedName>
</protein>
<dbReference type="PANTHER" id="PTHR31223">
    <property type="entry name" value="LOG FAMILY PROTEIN YJL055W"/>
    <property type="match status" value="1"/>
</dbReference>
<gene>
    <name evidence="3" type="ORF">AGRA3207_002341</name>
</gene>
<organism evidence="3 4">
    <name type="scientific">Actinomadura graeca</name>
    <dbReference type="NCBI Taxonomy" id="2750812"/>
    <lineage>
        <taxon>Bacteria</taxon>
        <taxon>Bacillati</taxon>
        <taxon>Actinomycetota</taxon>
        <taxon>Actinomycetes</taxon>
        <taxon>Streptosporangiales</taxon>
        <taxon>Thermomonosporaceae</taxon>
        <taxon>Actinomadura</taxon>
    </lineage>
</organism>
<dbReference type="EC" id="3.2.2.n1" evidence="2"/>
<comment type="similarity">
    <text evidence="1 2">Belongs to the LOG family.</text>
</comment>
<keyword evidence="2" id="KW-0378">Hydrolase</keyword>
<dbReference type="Pfam" id="PF03641">
    <property type="entry name" value="Lysine_decarbox"/>
    <property type="match status" value="1"/>
</dbReference>